<dbReference type="Proteomes" id="UP000236162">
    <property type="component" value="Unassembled WGS sequence"/>
</dbReference>
<feature type="transmembrane region" description="Helical" evidence="1">
    <location>
        <begin position="49"/>
        <end position="75"/>
    </location>
</feature>
<name>A0AAD0TQN4_9LACO</name>
<evidence type="ECO:0000313" key="3">
    <source>
        <dbReference type="EMBL" id="GBF01996.1"/>
    </source>
</evidence>
<dbReference type="EMBL" id="CP032744">
    <property type="protein sequence ID" value="AYJ39706.1"/>
    <property type="molecule type" value="Genomic_DNA"/>
</dbReference>
<dbReference type="Proteomes" id="UP000277896">
    <property type="component" value="Chromosome"/>
</dbReference>
<protein>
    <submittedName>
        <fullName evidence="2">Uncharacterized protein</fullName>
    </submittedName>
</protein>
<dbReference type="RefSeq" id="WP_021729977.1">
    <property type="nucleotide sequence ID" value="NZ_AVAI01000005.1"/>
</dbReference>
<evidence type="ECO:0000313" key="4">
    <source>
        <dbReference type="Proteomes" id="UP000236162"/>
    </source>
</evidence>
<keyword evidence="1" id="KW-0812">Transmembrane</keyword>
<reference evidence="2 5" key="2">
    <citation type="submission" date="2018-10" db="EMBL/GenBank/DDBJ databases">
        <title>Genome seuquencing of Lactobacillus species.</title>
        <authorList>
            <person name="Baek C."/>
            <person name="Yi H."/>
        </authorList>
    </citation>
    <scope>NUCLEOTIDE SEQUENCE [LARGE SCALE GENOMIC DNA]</scope>
    <source>
        <strain evidence="2 5">DSM 10667</strain>
    </source>
</reference>
<organism evidence="2 5">
    <name type="scientific">Lactiplantibacillus paraplantarum</name>
    <dbReference type="NCBI Taxonomy" id="60520"/>
    <lineage>
        <taxon>Bacteria</taxon>
        <taxon>Bacillati</taxon>
        <taxon>Bacillota</taxon>
        <taxon>Bacilli</taxon>
        <taxon>Lactobacillales</taxon>
        <taxon>Lactobacillaceae</taxon>
        <taxon>Lactiplantibacillus</taxon>
    </lineage>
</organism>
<evidence type="ECO:0000256" key="1">
    <source>
        <dbReference type="SAM" id="Phobius"/>
    </source>
</evidence>
<sequence>MKKVYLRYQKQVDNFININKIMLMLEFVLLFVVKGSIDRYNQLPYDWFAYLTTLIHYFLGTFAFFGIILVIECVWNKFK</sequence>
<keyword evidence="4" id="KW-1185">Reference proteome</keyword>
<feature type="transmembrane region" description="Helical" evidence="1">
    <location>
        <begin position="21"/>
        <end position="37"/>
    </location>
</feature>
<keyword evidence="1" id="KW-0472">Membrane</keyword>
<evidence type="ECO:0000313" key="2">
    <source>
        <dbReference type="EMBL" id="AYJ39706.1"/>
    </source>
</evidence>
<dbReference type="AlphaFoldDB" id="A0AAD0TQN4"/>
<reference evidence="3 4" key="1">
    <citation type="submission" date="2017-04" db="EMBL/GenBank/DDBJ databases">
        <title>In vitro and in silico characterization of Lactobacillus paraplantarum D2-1, a starter culture for soymilk fermentation.</title>
        <authorList>
            <person name="Endo A."/>
            <person name="Sasaki F."/>
            <person name="Maeno S."/>
            <person name="Kanesaki Y."/>
            <person name="Kubota E."/>
            <person name="Torres G.A."/>
            <person name="Tomita S."/>
            <person name="Nakagawa J."/>
        </authorList>
    </citation>
    <scope>NUCLEOTIDE SEQUENCE [LARGE SCALE GENOMIC DNA]</scope>
    <source>
        <strain evidence="3 4">D2-1</strain>
    </source>
</reference>
<evidence type="ECO:0000313" key="5">
    <source>
        <dbReference type="Proteomes" id="UP000277896"/>
    </source>
</evidence>
<accession>A0AAD0TQN4</accession>
<gene>
    <name evidence="2" type="ORF">LP667_13300</name>
    <name evidence="3" type="ORF">LPPLD21_01528</name>
</gene>
<dbReference type="EMBL" id="BDOR01000006">
    <property type="protein sequence ID" value="GBF01996.1"/>
    <property type="molecule type" value="Genomic_DNA"/>
</dbReference>
<keyword evidence="1" id="KW-1133">Transmembrane helix</keyword>
<proteinExistence type="predicted"/>